<name>A0A8R1E7Z5_CAEJA</name>
<feature type="signal peptide" evidence="1">
    <location>
        <begin position="1"/>
        <end position="18"/>
    </location>
</feature>
<reference evidence="2" key="2">
    <citation type="submission" date="2022-06" db="UniProtKB">
        <authorList>
            <consortium name="EnsemblMetazoa"/>
        </authorList>
    </citation>
    <scope>IDENTIFICATION</scope>
    <source>
        <strain evidence="2">DF5081</strain>
    </source>
</reference>
<protein>
    <recommendedName>
        <fullName evidence="4">Secreted protein</fullName>
    </recommendedName>
</protein>
<organism evidence="2 3">
    <name type="scientific">Caenorhabditis japonica</name>
    <dbReference type="NCBI Taxonomy" id="281687"/>
    <lineage>
        <taxon>Eukaryota</taxon>
        <taxon>Metazoa</taxon>
        <taxon>Ecdysozoa</taxon>
        <taxon>Nematoda</taxon>
        <taxon>Chromadorea</taxon>
        <taxon>Rhabditida</taxon>
        <taxon>Rhabditina</taxon>
        <taxon>Rhabditomorpha</taxon>
        <taxon>Rhabditoidea</taxon>
        <taxon>Rhabditidae</taxon>
        <taxon>Peloderinae</taxon>
        <taxon>Caenorhabditis</taxon>
    </lineage>
</organism>
<reference evidence="3" key="1">
    <citation type="submission" date="2010-08" db="EMBL/GenBank/DDBJ databases">
        <authorList>
            <consortium name="Caenorhabditis japonica Sequencing Consortium"/>
            <person name="Wilson R.K."/>
        </authorList>
    </citation>
    <scope>NUCLEOTIDE SEQUENCE [LARGE SCALE GENOMIC DNA]</scope>
    <source>
        <strain evidence="3">DF5081</strain>
    </source>
</reference>
<dbReference type="EnsemblMetazoa" id="CJA22757.1">
    <property type="protein sequence ID" value="CJA22757.1"/>
    <property type="gene ID" value="WBGene00178329"/>
</dbReference>
<evidence type="ECO:0000313" key="2">
    <source>
        <dbReference type="EnsemblMetazoa" id="CJA22757.1"/>
    </source>
</evidence>
<dbReference type="AlphaFoldDB" id="A0A8R1E7Z5"/>
<evidence type="ECO:0000313" key="3">
    <source>
        <dbReference type="Proteomes" id="UP000005237"/>
    </source>
</evidence>
<sequence>MEIRSFFLFILLYSQYGALQTRSLRTVMDAATLATRECRKLREPWPMFRSDFSKPHSKCMRNSLFEWSELSAFYTEYTMIFFLFHVL</sequence>
<feature type="chain" id="PRO_5035716257" description="Secreted protein" evidence="1">
    <location>
        <begin position="19"/>
        <end position="87"/>
    </location>
</feature>
<evidence type="ECO:0008006" key="4">
    <source>
        <dbReference type="Google" id="ProtNLM"/>
    </source>
</evidence>
<proteinExistence type="predicted"/>
<dbReference type="Proteomes" id="UP000005237">
    <property type="component" value="Unassembled WGS sequence"/>
</dbReference>
<evidence type="ECO:0000256" key="1">
    <source>
        <dbReference type="SAM" id="SignalP"/>
    </source>
</evidence>
<keyword evidence="1" id="KW-0732">Signal</keyword>
<accession>A0A8R1E7Z5</accession>
<keyword evidence="3" id="KW-1185">Reference proteome</keyword>